<sequence>MFLAGEHTELLFCLICANAADGKAGDCLCRLDRLLFVQLGAFSSSLLTGAVPESDRPGVYGYVELILLDLGRHMRDDYVGTSLLYEL</sequence>
<dbReference type="EMBL" id="LSRX01001606">
    <property type="protein sequence ID" value="OLP78481.1"/>
    <property type="molecule type" value="Genomic_DNA"/>
</dbReference>
<protein>
    <submittedName>
        <fullName evidence="1">Uncharacterized protein</fullName>
    </submittedName>
</protein>
<keyword evidence="2" id="KW-1185">Reference proteome</keyword>
<dbReference type="Proteomes" id="UP000186817">
    <property type="component" value="Unassembled WGS sequence"/>
</dbReference>
<evidence type="ECO:0000313" key="1">
    <source>
        <dbReference type="EMBL" id="OLP78481.1"/>
    </source>
</evidence>
<proteinExistence type="predicted"/>
<evidence type="ECO:0000313" key="2">
    <source>
        <dbReference type="Proteomes" id="UP000186817"/>
    </source>
</evidence>
<comment type="caution">
    <text evidence="1">The sequence shown here is derived from an EMBL/GenBank/DDBJ whole genome shotgun (WGS) entry which is preliminary data.</text>
</comment>
<name>A0A1Q9C6D9_SYMMI</name>
<accession>A0A1Q9C6D9</accession>
<gene>
    <name evidence="1" type="ORF">AK812_SmicGene41340</name>
</gene>
<dbReference type="AlphaFoldDB" id="A0A1Q9C6D9"/>
<organism evidence="1 2">
    <name type="scientific">Symbiodinium microadriaticum</name>
    <name type="common">Dinoflagellate</name>
    <name type="synonym">Zooxanthella microadriatica</name>
    <dbReference type="NCBI Taxonomy" id="2951"/>
    <lineage>
        <taxon>Eukaryota</taxon>
        <taxon>Sar</taxon>
        <taxon>Alveolata</taxon>
        <taxon>Dinophyceae</taxon>
        <taxon>Suessiales</taxon>
        <taxon>Symbiodiniaceae</taxon>
        <taxon>Symbiodinium</taxon>
    </lineage>
</organism>
<reference evidence="1 2" key="1">
    <citation type="submission" date="2016-02" db="EMBL/GenBank/DDBJ databases">
        <title>Genome analysis of coral dinoflagellate symbionts highlights evolutionary adaptations to a symbiotic lifestyle.</title>
        <authorList>
            <person name="Aranda M."/>
            <person name="Li Y."/>
            <person name="Liew Y.J."/>
            <person name="Baumgarten S."/>
            <person name="Simakov O."/>
            <person name="Wilson M."/>
            <person name="Piel J."/>
            <person name="Ashoor H."/>
            <person name="Bougouffa S."/>
            <person name="Bajic V.B."/>
            <person name="Ryu T."/>
            <person name="Ravasi T."/>
            <person name="Bayer T."/>
            <person name="Micklem G."/>
            <person name="Kim H."/>
            <person name="Bhak J."/>
            <person name="Lajeunesse T.C."/>
            <person name="Voolstra C.R."/>
        </authorList>
    </citation>
    <scope>NUCLEOTIDE SEQUENCE [LARGE SCALE GENOMIC DNA]</scope>
    <source>
        <strain evidence="1 2">CCMP2467</strain>
    </source>
</reference>
<dbReference type="OrthoDB" id="10576635at2759"/>